<proteinExistence type="predicted"/>
<protein>
    <submittedName>
        <fullName evidence="2">Uncharacterized protein</fullName>
    </submittedName>
</protein>
<name>A0A1Q5Q0C1_9ACTO</name>
<dbReference type="AlphaFoldDB" id="A0A1Q5Q0C1"/>
<comment type="caution">
    <text evidence="2">The sequence shown here is derived from an EMBL/GenBank/DDBJ whole genome shotgun (WGS) entry which is preliminary data.</text>
</comment>
<evidence type="ECO:0000256" key="1">
    <source>
        <dbReference type="SAM" id="MobiDB-lite"/>
    </source>
</evidence>
<feature type="compositionally biased region" description="Basic and acidic residues" evidence="1">
    <location>
        <begin position="1"/>
        <end position="21"/>
    </location>
</feature>
<evidence type="ECO:0000313" key="2">
    <source>
        <dbReference type="EMBL" id="OKL53311.1"/>
    </source>
</evidence>
<feature type="region of interest" description="Disordered" evidence="1">
    <location>
        <begin position="1"/>
        <end position="60"/>
    </location>
</feature>
<dbReference type="Proteomes" id="UP000185628">
    <property type="component" value="Unassembled WGS sequence"/>
</dbReference>
<reference evidence="3" key="1">
    <citation type="submission" date="2016-12" db="EMBL/GenBank/DDBJ databases">
        <authorList>
            <person name="Meng X."/>
        </authorList>
    </citation>
    <scope>NUCLEOTIDE SEQUENCE [LARGE SCALE GENOMIC DNA]</scope>
    <source>
        <strain evidence="3">DSM 19116</strain>
    </source>
</reference>
<organism evidence="2 3">
    <name type="scientific">Bowdeniella nasicola</name>
    <dbReference type="NCBI Taxonomy" id="208480"/>
    <lineage>
        <taxon>Bacteria</taxon>
        <taxon>Bacillati</taxon>
        <taxon>Actinomycetota</taxon>
        <taxon>Actinomycetes</taxon>
        <taxon>Actinomycetales</taxon>
        <taxon>Actinomycetaceae</taxon>
        <taxon>Bowdeniella</taxon>
    </lineage>
</organism>
<keyword evidence="3" id="KW-1185">Reference proteome</keyword>
<feature type="compositionally biased region" description="Polar residues" evidence="1">
    <location>
        <begin position="44"/>
        <end position="60"/>
    </location>
</feature>
<evidence type="ECO:0000313" key="3">
    <source>
        <dbReference type="Proteomes" id="UP000185628"/>
    </source>
</evidence>
<sequence length="60" mass="6795">MLTQDRRTPDREGSRTPDEKLQSFPPSPVRPWQTQIRTDKTQENRATLSGISPLTGTADK</sequence>
<accession>A0A1Q5Q0C1</accession>
<dbReference type="EMBL" id="MQVR01000070">
    <property type="protein sequence ID" value="OKL53311.1"/>
    <property type="molecule type" value="Genomic_DNA"/>
</dbReference>
<gene>
    <name evidence="2" type="ORF">BSZ39_10220</name>
</gene>